<dbReference type="CDD" id="cd07023">
    <property type="entry name" value="S49_Sppa_N_C"/>
    <property type="match status" value="1"/>
</dbReference>
<sequence>MGSFRKVGLVEIEGPIRSSSSVVRQLKHYGRDRSIPALVIRVNSPGGEVGATQEIYAEILRLRQEGKRVVASLGSVAASGGYYVAVAADTIVANPGTLTGSIGVVLELFNFEGLLHRLGLNFYVIKSGKYKDVGSPLRPMLPEEREMLQGVTDDTFEQFVEAVAAGRRLSREAVLKLADGRIFTGRQAKAQGLVDLLGNYEDAVATAGEMSGLGRRPDTVREGGPGRWEALLKRLDSELSSFFLQRMTARYSIQVF</sequence>
<gene>
    <name evidence="6" type="ORF">A3F84_28530</name>
</gene>
<dbReference type="PANTHER" id="PTHR42987">
    <property type="entry name" value="PEPTIDASE S49"/>
    <property type="match status" value="1"/>
</dbReference>
<dbReference type="NCBIfam" id="TIGR00706">
    <property type="entry name" value="SppA_dom"/>
    <property type="match status" value="1"/>
</dbReference>
<dbReference type="InterPro" id="IPR004635">
    <property type="entry name" value="Pept_S49_SppA"/>
</dbReference>
<comment type="caution">
    <text evidence="6">The sequence shown here is derived from an EMBL/GenBank/DDBJ whole genome shotgun (WGS) entry which is preliminary data.</text>
</comment>
<dbReference type="SUPFAM" id="SSF52096">
    <property type="entry name" value="ClpP/crotonase"/>
    <property type="match status" value="1"/>
</dbReference>
<feature type="domain" description="Peptidase S49" evidence="5">
    <location>
        <begin position="62"/>
        <end position="210"/>
    </location>
</feature>
<evidence type="ECO:0000313" key="7">
    <source>
        <dbReference type="Proteomes" id="UP000178606"/>
    </source>
</evidence>
<evidence type="ECO:0000256" key="2">
    <source>
        <dbReference type="ARBA" id="ARBA00022670"/>
    </source>
</evidence>
<evidence type="ECO:0000313" key="6">
    <source>
        <dbReference type="EMBL" id="OGG52657.1"/>
    </source>
</evidence>
<evidence type="ECO:0000256" key="1">
    <source>
        <dbReference type="ARBA" id="ARBA00008683"/>
    </source>
</evidence>
<dbReference type="Gene3D" id="6.20.330.10">
    <property type="match status" value="1"/>
</dbReference>
<dbReference type="PANTHER" id="PTHR42987:SF7">
    <property type="entry name" value="SIGNAL PEPTIDE PEPTIDASE SPPA-RELATED"/>
    <property type="match status" value="1"/>
</dbReference>
<dbReference type="Proteomes" id="UP000178606">
    <property type="component" value="Unassembled WGS sequence"/>
</dbReference>
<protein>
    <recommendedName>
        <fullName evidence="5">Peptidase S49 domain-containing protein</fullName>
    </recommendedName>
</protein>
<name>A0A1F6CU66_HANXR</name>
<dbReference type="InterPro" id="IPR047272">
    <property type="entry name" value="S49_SppA_C"/>
</dbReference>
<accession>A0A1F6CU66</accession>
<evidence type="ECO:0000256" key="4">
    <source>
        <dbReference type="ARBA" id="ARBA00022825"/>
    </source>
</evidence>
<dbReference type="GO" id="GO:0008236">
    <property type="term" value="F:serine-type peptidase activity"/>
    <property type="evidence" value="ECO:0007669"/>
    <property type="project" value="UniProtKB-KW"/>
</dbReference>
<dbReference type="AlphaFoldDB" id="A0A1F6CU66"/>
<dbReference type="InterPro" id="IPR002142">
    <property type="entry name" value="Peptidase_S49"/>
</dbReference>
<evidence type="ECO:0000259" key="5">
    <source>
        <dbReference type="Pfam" id="PF01343"/>
    </source>
</evidence>
<organism evidence="6 7">
    <name type="scientific">Handelsmanbacteria sp. (strain RIFCSPLOWO2_12_FULL_64_10)</name>
    <dbReference type="NCBI Taxonomy" id="1817868"/>
    <lineage>
        <taxon>Bacteria</taxon>
        <taxon>Candidatus Handelsmaniibacteriota</taxon>
    </lineage>
</organism>
<proteinExistence type="inferred from homology"/>
<reference evidence="6 7" key="1">
    <citation type="journal article" date="2016" name="Nat. Commun.">
        <title>Thousands of microbial genomes shed light on interconnected biogeochemical processes in an aquifer system.</title>
        <authorList>
            <person name="Anantharaman K."/>
            <person name="Brown C.T."/>
            <person name="Hug L.A."/>
            <person name="Sharon I."/>
            <person name="Castelle C.J."/>
            <person name="Probst A.J."/>
            <person name="Thomas B.C."/>
            <person name="Singh A."/>
            <person name="Wilkins M.J."/>
            <person name="Karaoz U."/>
            <person name="Brodie E.L."/>
            <person name="Williams K.H."/>
            <person name="Hubbard S.S."/>
            <person name="Banfield J.F."/>
        </authorList>
    </citation>
    <scope>NUCLEOTIDE SEQUENCE [LARGE SCALE GENOMIC DNA]</scope>
    <source>
        <strain evidence="7">RIFCSPLOWO2_12_FULL_64_10</strain>
    </source>
</reference>
<evidence type="ECO:0000256" key="3">
    <source>
        <dbReference type="ARBA" id="ARBA00022801"/>
    </source>
</evidence>
<keyword evidence="3" id="KW-0378">Hydrolase</keyword>
<dbReference type="Gene3D" id="3.90.226.10">
    <property type="entry name" value="2-enoyl-CoA Hydratase, Chain A, domain 1"/>
    <property type="match status" value="1"/>
</dbReference>
<comment type="similarity">
    <text evidence="1">Belongs to the peptidase S49 family.</text>
</comment>
<dbReference type="InterPro" id="IPR029045">
    <property type="entry name" value="ClpP/crotonase-like_dom_sf"/>
</dbReference>
<keyword evidence="4" id="KW-0720">Serine protease</keyword>
<dbReference type="EMBL" id="MFKF01000137">
    <property type="protein sequence ID" value="OGG52657.1"/>
    <property type="molecule type" value="Genomic_DNA"/>
</dbReference>
<keyword evidence="2" id="KW-0645">Protease</keyword>
<dbReference type="GO" id="GO:0006508">
    <property type="term" value="P:proteolysis"/>
    <property type="evidence" value="ECO:0007669"/>
    <property type="project" value="UniProtKB-KW"/>
</dbReference>
<dbReference type="Pfam" id="PF01343">
    <property type="entry name" value="Peptidase_S49"/>
    <property type="match status" value="1"/>
</dbReference>